<dbReference type="Proteomes" id="UP000199354">
    <property type="component" value="Unassembled WGS sequence"/>
</dbReference>
<feature type="chain" id="PRO_5011700595" evidence="1">
    <location>
        <begin position="22"/>
        <end position="1181"/>
    </location>
</feature>
<dbReference type="InterPro" id="IPR026341">
    <property type="entry name" value="T9SS_type_B"/>
</dbReference>
<evidence type="ECO:0000259" key="3">
    <source>
        <dbReference type="Pfam" id="PF19406"/>
    </source>
</evidence>
<dbReference type="PROSITE" id="PS51257">
    <property type="entry name" value="PROKAR_LIPOPROTEIN"/>
    <property type="match status" value="1"/>
</dbReference>
<evidence type="ECO:0000256" key="1">
    <source>
        <dbReference type="SAM" id="SignalP"/>
    </source>
</evidence>
<organism evidence="4 5">
    <name type="scientific">Flavobacterium caeni</name>
    <dbReference type="NCBI Taxonomy" id="490189"/>
    <lineage>
        <taxon>Bacteria</taxon>
        <taxon>Pseudomonadati</taxon>
        <taxon>Bacteroidota</taxon>
        <taxon>Flavobacteriia</taxon>
        <taxon>Flavobacteriales</taxon>
        <taxon>Flavobacteriaceae</taxon>
        <taxon>Flavobacterium</taxon>
    </lineage>
</organism>
<dbReference type="STRING" id="490189.SAMN02927903_01129"/>
<protein>
    <submittedName>
        <fullName evidence="4">Gliding motility-associated C-terminal domain-containing protein</fullName>
    </submittedName>
</protein>
<dbReference type="EMBL" id="FMVF01000004">
    <property type="protein sequence ID" value="SCY28909.1"/>
    <property type="molecule type" value="Genomic_DNA"/>
</dbReference>
<dbReference type="InterPro" id="IPR044023">
    <property type="entry name" value="Ig_7"/>
</dbReference>
<sequence>MHLTRSFIALLFVLSCAKNHAQLGFCGGSLGEPIFTENFGNGMTYGPALPAGTTTYPFVTGAPQDGFYTLYYHSNQYSTWHYSLDHTPDETNGPNGKMLLMNAHVGTSGDFYKRTVSGLCVNTTFQFSAWLMNVYNPNTNYCGAGQIPINVRFEIWDATETTLLGSGNTGNIMGTPTPVWQQFALVFTTSSDTSVVLKMKNNGLGGCGNDLTIDDISFAACGELTTVSSPSVVGDTFSSCNPASVTLNANTSGVTPYVYQWQTSTDAINWTDLPGANGAAYTTPTLSTQTYYRVRAAQDLANLGNPFCSTTSNFFTVSFLPAPMAPASNGNQTICSDQAIPSLSVSALPGAGVDWYDAPTGGNLLLANSLYYTPSSAGTFYAQSYNLASGCLASTRTPVSLTIVTLPNASVSAPAAVCSGSTALVVFTGTPHAIVTYTVDGGAPQTLTLDASGTANLPTAALTANTSYTLVGCTSAVLASCTRTINHTQTIAVNASPTASVSTAPVCAGSTALVNFTGTPNAQVTYTVDGGASQSVTLDGSGLASVPTGAVTTPITYTLVSVNLGGSCTQSLSQQVIVSGTALPSATFSANPTTVCGSQTSVVSFTGTPNALVAYTVNGGSAQSITLNGAGLANINLSGLTGNQVYQLTSVSTSGPNPCTRTLSQSLTIAVGVAPTASFSSNAPVCSGSSATVTFSGTALATVRYSSNGGAPQSIVLNASGNASLVMTNVTANTNFDLIDVTAADPGGCMQTLSQTLTVSALTMPTATISANATSVCANQTRTVVFTGTPNAIVSYTVNGGASQSVTLNATGTATINGVLLANETYQLTSVSLADGSCTSALTDSVTIHVLPIPVASYTGNLHYCDGEPLAIGLSGMVGTTFSWTAIQNGTTGATLGSGNQIAQNVGLTGTLAGTVVYRVTPTNNGCTGNPIDITVTIHPLPVPKIADGVICTVGSGPALGETYTLDTQLDAASHTFQWFFGGDLIPGASASTYEAAQVGTYTVVATNGAGCVSDPVDAIVGEMQQGQRLLVAQSEPFADDPTVTVTVVGGVGPFLYQLDHGAWQSGNLFSSVLPGTHTVTVVDDFCTHLTATIKVLGYPKFFTPNQDGYNDRWNVSGIEGGVIRIFDRYGKLLKEMSTDGAGWDGTHNGNVMPANDYWFTIDYDNNGTGENFKAHFSLKR</sequence>
<dbReference type="NCBIfam" id="TIGR04131">
    <property type="entry name" value="Bac_Flav_CTERM"/>
    <property type="match status" value="1"/>
</dbReference>
<evidence type="ECO:0000313" key="4">
    <source>
        <dbReference type="EMBL" id="SCY28909.1"/>
    </source>
</evidence>
<keyword evidence="5" id="KW-1185">Reference proteome</keyword>
<dbReference type="Pfam" id="PF13585">
    <property type="entry name" value="CHU_C"/>
    <property type="match status" value="1"/>
</dbReference>
<dbReference type="Pfam" id="PF19406">
    <property type="entry name" value="PKD_5"/>
    <property type="match status" value="1"/>
</dbReference>
<dbReference type="RefSeq" id="WP_139149611.1">
    <property type="nucleotide sequence ID" value="NZ_FMVF01000004.1"/>
</dbReference>
<feature type="signal peptide" evidence="1">
    <location>
        <begin position="1"/>
        <end position="21"/>
    </location>
</feature>
<dbReference type="InterPro" id="IPR045828">
    <property type="entry name" value="PKD_Bacteroidetes"/>
</dbReference>
<dbReference type="Gene3D" id="2.60.40.2700">
    <property type="match status" value="1"/>
</dbReference>
<proteinExistence type="predicted"/>
<dbReference type="Pfam" id="PF19081">
    <property type="entry name" value="Ig_7"/>
    <property type="match status" value="1"/>
</dbReference>
<dbReference type="Gene3D" id="2.60.120.260">
    <property type="entry name" value="Galactose-binding domain-like"/>
    <property type="match status" value="1"/>
</dbReference>
<dbReference type="OrthoDB" id="1652165at2"/>
<feature type="domain" description="PKD-like" evidence="3">
    <location>
        <begin position="865"/>
        <end position="942"/>
    </location>
</feature>
<evidence type="ECO:0000313" key="5">
    <source>
        <dbReference type="Proteomes" id="UP000199354"/>
    </source>
</evidence>
<evidence type="ECO:0000259" key="2">
    <source>
        <dbReference type="Pfam" id="PF19081"/>
    </source>
</evidence>
<accession>A0A1G5EPK8</accession>
<gene>
    <name evidence="4" type="ORF">SAMN02927903_01129</name>
</gene>
<keyword evidence="1" id="KW-0732">Signal</keyword>
<reference evidence="4 5" key="1">
    <citation type="submission" date="2016-10" db="EMBL/GenBank/DDBJ databases">
        <authorList>
            <person name="de Groot N.N."/>
        </authorList>
    </citation>
    <scope>NUCLEOTIDE SEQUENCE [LARGE SCALE GENOMIC DNA]</scope>
    <source>
        <strain evidence="4 5">CGMCC 1.7031</strain>
    </source>
</reference>
<name>A0A1G5EPK8_9FLAO</name>
<dbReference type="AlphaFoldDB" id="A0A1G5EPK8"/>
<feature type="domain" description="Ig-like" evidence="2">
    <location>
        <begin position="323"/>
        <end position="403"/>
    </location>
</feature>